<evidence type="ECO:0000313" key="2">
    <source>
        <dbReference type="EMBL" id="OWM70335.1"/>
    </source>
</evidence>
<evidence type="ECO:0000313" key="3">
    <source>
        <dbReference type="Proteomes" id="UP000197138"/>
    </source>
</evidence>
<comment type="caution">
    <text evidence="2">The sequence shown here is derived from an EMBL/GenBank/DDBJ whole genome shotgun (WGS) entry which is preliminary data.</text>
</comment>
<dbReference type="Proteomes" id="UP000197138">
    <property type="component" value="Unassembled WGS sequence"/>
</dbReference>
<sequence length="94" mass="10524">MNSTATQSKPSMIPWLRSNAACEHQRWVRPALANPSEGSEPSIWRTQTDGQRRQESRACGRILVQSLLLPSLSSCISSEFMADNLNSNHKREIA</sequence>
<proteinExistence type="predicted"/>
<reference evidence="3" key="1">
    <citation type="journal article" date="2017" name="Plant J.">
        <title>The pomegranate (Punica granatum L.) genome and the genomics of punicalagin biosynthesis.</title>
        <authorList>
            <person name="Qin G."/>
            <person name="Xu C."/>
            <person name="Ming R."/>
            <person name="Tang H."/>
            <person name="Guyot R."/>
            <person name="Kramer E.M."/>
            <person name="Hu Y."/>
            <person name="Yi X."/>
            <person name="Qi Y."/>
            <person name="Xu X."/>
            <person name="Gao Z."/>
            <person name="Pan H."/>
            <person name="Jian J."/>
            <person name="Tian Y."/>
            <person name="Yue Z."/>
            <person name="Xu Y."/>
        </authorList>
    </citation>
    <scope>NUCLEOTIDE SEQUENCE [LARGE SCALE GENOMIC DNA]</scope>
    <source>
        <strain evidence="3">cv. Dabenzi</strain>
    </source>
</reference>
<feature type="compositionally biased region" description="Polar residues" evidence="1">
    <location>
        <begin position="36"/>
        <end position="49"/>
    </location>
</feature>
<protein>
    <submittedName>
        <fullName evidence="2">Uncharacterized protein</fullName>
    </submittedName>
</protein>
<gene>
    <name evidence="2" type="ORF">CDL15_Pgr023662</name>
</gene>
<feature type="region of interest" description="Disordered" evidence="1">
    <location>
        <begin position="32"/>
        <end position="55"/>
    </location>
</feature>
<dbReference type="AlphaFoldDB" id="A0A218WC11"/>
<evidence type="ECO:0000256" key="1">
    <source>
        <dbReference type="SAM" id="MobiDB-lite"/>
    </source>
</evidence>
<name>A0A218WC11_PUNGR</name>
<accession>A0A218WC11</accession>
<organism evidence="2 3">
    <name type="scientific">Punica granatum</name>
    <name type="common">Pomegranate</name>
    <dbReference type="NCBI Taxonomy" id="22663"/>
    <lineage>
        <taxon>Eukaryota</taxon>
        <taxon>Viridiplantae</taxon>
        <taxon>Streptophyta</taxon>
        <taxon>Embryophyta</taxon>
        <taxon>Tracheophyta</taxon>
        <taxon>Spermatophyta</taxon>
        <taxon>Magnoliopsida</taxon>
        <taxon>eudicotyledons</taxon>
        <taxon>Gunneridae</taxon>
        <taxon>Pentapetalae</taxon>
        <taxon>rosids</taxon>
        <taxon>malvids</taxon>
        <taxon>Myrtales</taxon>
        <taxon>Lythraceae</taxon>
        <taxon>Punica</taxon>
    </lineage>
</organism>
<dbReference type="EMBL" id="MTKT01004724">
    <property type="protein sequence ID" value="OWM70335.1"/>
    <property type="molecule type" value="Genomic_DNA"/>
</dbReference>